<dbReference type="AlphaFoldDB" id="A0A382EFC0"/>
<dbReference type="Pfam" id="PF03746">
    <property type="entry name" value="LamB_YcsF"/>
    <property type="match status" value="1"/>
</dbReference>
<dbReference type="InterPro" id="IPR011330">
    <property type="entry name" value="Glyco_hydro/deAcase_b/a-brl"/>
</dbReference>
<dbReference type="SUPFAM" id="SSF88713">
    <property type="entry name" value="Glycoside hydrolase/deacetylase"/>
    <property type="match status" value="1"/>
</dbReference>
<dbReference type="PANTHER" id="PTHR30292">
    <property type="entry name" value="UNCHARACTERIZED PROTEIN YBGL-RELATED"/>
    <property type="match status" value="1"/>
</dbReference>
<accession>A0A382EFC0</accession>
<proteinExistence type="predicted"/>
<dbReference type="GO" id="GO:0005975">
    <property type="term" value="P:carbohydrate metabolic process"/>
    <property type="evidence" value="ECO:0007669"/>
    <property type="project" value="InterPro"/>
</dbReference>
<sequence>MDINSDMGEIPRLLDDGTYTRLMDYVTSINVACGGHAGNEAMMGEMIRLAKEKGVKVGAHPSYPDRENFGRIDMDMDFDELTDSIRDQIQLLNNIAQDQEVKISHVKPHGAVYNRAAKDKTVAQVLGEAINQVDPSLKVMGLAGSIMLDVFDQMGLEIMAEAFADRTYESDGSLRNRKHDDALITDPEKAAKQTEMMVSGKIIAVDGSEVAINAQTLCIHSDTPNAVA</sequence>
<dbReference type="NCBIfam" id="NF003816">
    <property type="entry name" value="PRK05406.1-5"/>
    <property type="match status" value="1"/>
</dbReference>
<protein>
    <recommendedName>
        <fullName evidence="2">LamB/YcsF family protein</fullName>
    </recommendedName>
</protein>
<reference evidence="1" key="1">
    <citation type="submission" date="2018-05" db="EMBL/GenBank/DDBJ databases">
        <authorList>
            <person name="Lanie J.A."/>
            <person name="Ng W.-L."/>
            <person name="Kazmierczak K.M."/>
            <person name="Andrzejewski T.M."/>
            <person name="Davidsen T.M."/>
            <person name="Wayne K.J."/>
            <person name="Tettelin H."/>
            <person name="Glass J.I."/>
            <person name="Rusch D."/>
            <person name="Podicherti R."/>
            <person name="Tsui H.-C.T."/>
            <person name="Winkler M.E."/>
        </authorList>
    </citation>
    <scope>NUCLEOTIDE SEQUENCE</scope>
</reference>
<dbReference type="Gene3D" id="3.20.20.370">
    <property type="entry name" value="Glycoside hydrolase/deacetylase"/>
    <property type="match status" value="1"/>
</dbReference>
<dbReference type="InterPro" id="IPR005501">
    <property type="entry name" value="LamB/YcsF/PxpA-like"/>
</dbReference>
<dbReference type="PANTHER" id="PTHR30292:SF0">
    <property type="entry name" value="5-OXOPROLINASE SUBUNIT A"/>
    <property type="match status" value="1"/>
</dbReference>
<evidence type="ECO:0000313" key="1">
    <source>
        <dbReference type="EMBL" id="SVB49175.1"/>
    </source>
</evidence>
<dbReference type="EMBL" id="UINC01044139">
    <property type="protein sequence ID" value="SVB49175.1"/>
    <property type="molecule type" value="Genomic_DNA"/>
</dbReference>
<gene>
    <name evidence="1" type="ORF">METZ01_LOCUS202029</name>
</gene>
<evidence type="ECO:0008006" key="2">
    <source>
        <dbReference type="Google" id="ProtNLM"/>
    </source>
</evidence>
<organism evidence="1">
    <name type="scientific">marine metagenome</name>
    <dbReference type="NCBI Taxonomy" id="408172"/>
    <lineage>
        <taxon>unclassified sequences</taxon>
        <taxon>metagenomes</taxon>
        <taxon>ecological metagenomes</taxon>
    </lineage>
</organism>
<dbReference type="NCBIfam" id="NF003814">
    <property type="entry name" value="PRK05406.1-3"/>
    <property type="match status" value="1"/>
</dbReference>
<dbReference type="CDD" id="cd10801">
    <property type="entry name" value="LamB_YcsF_like_1"/>
    <property type="match status" value="1"/>
</dbReference>
<feature type="non-terminal residue" evidence="1">
    <location>
        <position position="228"/>
    </location>
</feature>
<name>A0A382EFC0_9ZZZZ</name>